<feature type="domain" description="N-acetyltransferase" evidence="1">
    <location>
        <begin position="11"/>
        <end position="171"/>
    </location>
</feature>
<dbReference type="PANTHER" id="PTHR43792:SF9">
    <property type="entry name" value="RIBOSOMAL-PROTEIN-ALANINE ACETYLTRANSFERASE"/>
    <property type="match status" value="1"/>
</dbReference>
<dbReference type="EMBL" id="AQGW01000025">
    <property type="protein sequence ID" value="MBE0384092.1"/>
    <property type="molecule type" value="Genomic_DNA"/>
</dbReference>
<accession>A0A2K4XDX5</accession>
<dbReference type="PANTHER" id="PTHR43792">
    <property type="entry name" value="GNAT FAMILY, PUTATIVE (AFU_ORTHOLOGUE AFUA_3G00765)-RELATED-RELATED"/>
    <property type="match status" value="1"/>
</dbReference>
<reference evidence="3 4" key="2">
    <citation type="submission" date="2017-11" db="EMBL/GenBank/DDBJ databases">
        <authorList>
            <person name="Han C.G."/>
        </authorList>
    </citation>
    <scope>NUCLEOTIDE SEQUENCE [LARGE SCALE GENOMIC DNA]</scope>
    <source>
        <strain evidence="4">ATCC 43555</strain>
        <strain evidence="3">ATCC43555</strain>
    </source>
</reference>
<reference evidence="2 5" key="1">
    <citation type="submission" date="2015-06" db="EMBL/GenBank/DDBJ databases">
        <title>Genome sequence of Pseudoalteromonas carrageenovora.</title>
        <authorList>
            <person name="Xie B.-B."/>
            <person name="Rong J.-C."/>
            <person name="Qin Q.-L."/>
            <person name="Zhang Y.-Z."/>
        </authorList>
    </citation>
    <scope>NUCLEOTIDE SEQUENCE [LARGE SCALE GENOMIC DNA]</scope>
    <source>
        <strain evidence="2 5">IAM 12662</strain>
    </source>
</reference>
<dbReference type="Gene3D" id="3.40.630.30">
    <property type="match status" value="1"/>
</dbReference>
<evidence type="ECO:0000313" key="3">
    <source>
        <dbReference type="EMBL" id="SOU42494.1"/>
    </source>
</evidence>
<sequence length="184" mass="20860">MVFPLLSSQRLALTPINYEDRDAIFALFSDQQVTKYYDLAPLTQISQADKLIDLFNYRYKNGEGIRWAIRLKNTDELIGTCGFNSWSIPMKHAFIGYDLSNQYWGKGYAFEAISIIIKAAFDGLLSCGALNRIQADTVPRNNASEALLLKLGFCEEGTRRQSGFWKGQFHDLKCFGLLSAEHNL</sequence>
<dbReference type="SUPFAM" id="SSF55729">
    <property type="entry name" value="Acyl-CoA N-acyltransferases (Nat)"/>
    <property type="match status" value="1"/>
</dbReference>
<evidence type="ECO:0000313" key="4">
    <source>
        <dbReference type="Proteomes" id="UP000238288"/>
    </source>
</evidence>
<organism evidence="3 4">
    <name type="scientific">Pseudoalteromonas carrageenovora IAM 12662</name>
    <dbReference type="NCBI Taxonomy" id="1314868"/>
    <lineage>
        <taxon>Bacteria</taxon>
        <taxon>Pseudomonadati</taxon>
        <taxon>Pseudomonadota</taxon>
        <taxon>Gammaproteobacteria</taxon>
        <taxon>Alteromonadales</taxon>
        <taxon>Pseudoalteromonadaceae</taxon>
        <taxon>Pseudoalteromonas</taxon>
    </lineage>
</organism>
<dbReference type="InterPro" id="IPR051531">
    <property type="entry name" value="N-acetyltransferase"/>
</dbReference>
<keyword evidence="3" id="KW-0808">Transferase</keyword>
<dbReference type="Proteomes" id="UP000238288">
    <property type="component" value="Chromosome PCAR9b"/>
</dbReference>
<dbReference type="InterPro" id="IPR000182">
    <property type="entry name" value="GNAT_dom"/>
</dbReference>
<proteinExistence type="predicted"/>
<evidence type="ECO:0000259" key="1">
    <source>
        <dbReference type="PROSITE" id="PS51186"/>
    </source>
</evidence>
<evidence type="ECO:0000313" key="5">
    <source>
        <dbReference type="Proteomes" id="UP000615003"/>
    </source>
</evidence>
<dbReference type="Proteomes" id="UP000615003">
    <property type="component" value="Unassembled WGS sequence"/>
</dbReference>
<dbReference type="GO" id="GO:0005737">
    <property type="term" value="C:cytoplasm"/>
    <property type="evidence" value="ECO:0007669"/>
    <property type="project" value="TreeGrafter"/>
</dbReference>
<dbReference type="PROSITE" id="PS51186">
    <property type="entry name" value="GNAT"/>
    <property type="match status" value="1"/>
</dbReference>
<dbReference type="InterPro" id="IPR016181">
    <property type="entry name" value="Acyl_CoA_acyltransferase"/>
</dbReference>
<dbReference type="GO" id="GO:0008999">
    <property type="term" value="F:protein-N-terminal-alanine acetyltransferase activity"/>
    <property type="evidence" value="ECO:0007669"/>
    <property type="project" value="TreeGrafter"/>
</dbReference>
<dbReference type="RefSeq" id="WP_104643691.1">
    <property type="nucleotide sequence ID" value="NZ_AQGW01000025.1"/>
</dbReference>
<dbReference type="Pfam" id="PF13302">
    <property type="entry name" value="Acetyltransf_3"/>
    <property type="match status" value="1"/>
</dbReference>
<dbReference type="EMBL" id="LT965929">
    <property type="protein sequence ID" value="SOU42494.1"/>
    <property type="molecule type" value="Genomic_DNA"/>
</dbReference>
<protein>
    <submittedName>
        <fullName evidence="3">GNAT family acetyltransferase</fullName>
    </submittedName>
    <submittedName>
        <fullName evidence="2">Ribosomal-protein-alanine N-acetyltransferase</fullName>
    </submittedName>
</protein>
<keyword evidence="5" id="KW-1185">Reference proteome</keyword>
<dbReference type="GeneID" id="93665201"/>
<evidence type="ECO:0000313" key="2">
    <source>
        <dbReference type="EMBL" id="MBE0384092.1"/>
    </source>
</evidence>
<name>A0A2K4XDX5_PSEVC</name>
<gene>
    <name evidence="3" type="ORF">PCAR9_B0005</name>
    <name evidence="2" type="ORF">PCARR_b0006</name>
</gene>
<dbReference type="AlphaFoldDB" id="A0A2K4XDX5"/>
<dbReference type="OrthoDB" id="9801656at2"/>